<dbReference type="RefSeq" id="WP_139229249.1">
    <property type="nucleotide sequence ID" value="NZ_FOVR01000004.1"/>
</dbReference>
<feature type="compositionally biased region" description="Polar residues" evidence="1">
    <location>
        <begin position="15"/>
        <end position="29"/>
    </location>
</feature>
<evidence type="ECO:0008006" key="5">
    <source>
        <dbReference type="Google" id="ProtNLM"/>
    </source>
</evidence>
<feature type="region of interest" description="Disordered" evidence="1">
    <location>
        <begin position="1"/>
        <end position="30"/>
    </location>
</feature>
<evidence type="ECO:0000313" key="3">
    <source>
        <dbReference type="EMBL" id="SFO26600.1"/>
    </source>
</evidence>
<dbReference type="STRING" id="655353.SAMN04488056_104183"/>
<evidence type="ECO:0000256" key="1">
    <source>
        <dbReference type="SAM" id="MobiDB-lite"/>
    </source>
</evidence>
<evidence type="ECO:0000313" key="4">
    <source>
        <dbReference type="Proteomes" id="UP000199236"/>
    </source>
</evidence>
<reference evidence="3 4" key="1">
    <citation type="submission" date="2016-10" db="EMBL/GenBank/DDBJ databases">
        <authorList>
            <person name="de Groot N.N."/>
        </authorList>
    </citation>
    <scope>NUCLEOTIDE SEQUENCE [LARGE SCALE GENOMIC DNA]</scope>
    <source>
        <strain evidence="3 4">CGMCC 1.9157</strain>
    </source>
</reference>
<sequence length="1133" mass="122870">MANRSETPPDPELSPEQQPADHSNASAPASRSRMKRRIAVFCGAFVLLLLVLLGGAVLRLSYAPVSISSFREEIEDLVARRLPPGQNLEVKDVLIGLSDRWRLSLQLTDVQLRDEADVLLAAPKIDLEVGLLALMHREIRARNVNILSMKVKVRRDTKGRLLIAGQDPSRLSDGAAPADSLYDPVDPQFVSVLNSVRRAIKPLADDDLNNRPPQILIRNTEISFRDELVDKEKTYENVAFAYNPQGEDDNLWRIDFAYDGQHGRIHSAMAEVPIATSDDPDAGRSIQLVFENISLTDILPRFSGENKNFSFSSAFAGRAQLNFDEDDSLSGMRVLLDVGEGLMEFGEKDDAYLDSASFRLDWVPEERELRLINSHVLFGETGGNFLGRAVWPDTEDGAILVQLQGNDLKLAARDNPYPSRMLQTFSLQTRIDRQTGVATVDDIRMVADEGSVTGSGTISPVDGELALNMGFDISEMPYDLLLHMWPVNIANGARKWLLKNLEGGTATGGHFDLALTESMLKRNEEGRLILPDDAVHGTFGFKNARLAPFGELPPGEDLSGEGIVTGRTFQTSIDTGRFVTKTGRQFPVGKGRFEIPDHSQKPATGVLVLEGEGDAVAFGEIIDSDPINSLKNEGQKASDLSGSASAKVRLSFPFIKPLKLEDVNYDAQITLKGAASTKPLRGHLVSDADVEINTDGKRMDIKGLAVIDGIKAALDLTSSSDGSVVSSSSFDLALTDADRSKFGLGLEDWLRGPVSVRATQNGDRPKLTKVTADLTRSELDLTVLGWSKKPNVRGSAAFDLIDKGDHFAVENLVISGDGFDADGSLVIDKDDGLQSLKIDNLALSRGDRLSIDVVRNGKGPYRVDVNGDVLDLRGKLMKSPFVGKSTDGETSPVDVVLNAKIKRVIGLSGHSISGLTASAELENGLVTKINARGVLDGTSPIEAITKQEEFPTVHLDARDAGDFLRFLGAIDRVVGGRLALSVALRKGLDTISGSILLKDFKMSGEVERRQSSRSTTQNVDSRFDSFSVQFSGENGVFGIGRGMLKGPVLGATVDGSIDMKTRSLNLSGTYIPAYKVNNIFSRLPIIGRALGNRKNEGLLGITYVVKGDMANPTLIVNPASLLAPGALRKMFEF</sequence>
<dbReference type="OrthoDB" id="7161641at2"/>
<gene>
    <name evidence="3" type="ORF">SAMN04488056_104183</name>
</gene>
<proteinExistence type="predicted"/>
<keyword evidence="2" id="KW-1133">Transmembrane helix</keyword>
<feature type="transmembrane region" description="Helical" evidence="2">
    <location>
        <begin position="38"/>
        <end position="62"/>
    </location>
</feature>
<keyword evidence="2" id="KW-0812">Transmembrane</keyword>
<keyword evidence="4" id="KW-1185">Reference proteome</keyword>
<dbReference type="EMBL" id="FOVR01000004">
    <property type="protein sequence ID" value="SFO26600.1"/>
    <property type="molecule type" value="Genomic_DNA"/>
</dbReference>
<protein>
    <recommendedName>
        <fullName evidence="5">AsmA-like C-terminal region</fullName>
    </recommendedName>
</protein>
<evidence type="ECO:0000256" key="2">
    <source>
        <dbReference type="SAM" id="Phobius"/>
    </source>
</evidence>
<dbReference type="Proteomes" id="UP000199236">
    <property type="component" value="Unassembled WGS sequence"/>
</dbReference>
<organism evidence="3 4">
    <name type="scientific">Cohaesibacter marisflavi</name>
    <dbReference type="NCBI Taxonomy" id="655353"/>
    <lineage>
        <taxon>Bacteria</taxon>
        <taxon>Pseudomonadati</taxon>
        <taxon>Pseudomonadota</taxon>
        <taxon>Alphaproteobacteria</taxon>
        <taxon>Hyphomicrobiales</taxon>
        <taxon>Cohaesibacteraceae</taxon>
    </lineage>
</organism>
<accession>A0A1I5FS46</accession>
<keyword evidence="2" id="KW-0472">Membrane</keyword>
<name>A0A1I5FS46_9HYPH</name>
<dbReference type="AlphaFoldDB" id="A0A1I5FS46"/>